<gene>
    <name evidence="11" type="ORF">HYC85_005369</name>
</gene>
<comment type="caution">
    <text evidence="11">The sequence shown here is derived from an EMBL/GenBank/DDBJ whole genome shotgun (WGS) entry which is preliminary data.</text>
</comment>
<feature type="transmembrane region" description="Helical" evidence="10">
    <location>
        <begin position="106"/>
        <end position="127"/>
    </location>
</feature>
<evidence type="ECO:0000256" key="5">
    <source>
        <dbReference type="ARBA" id="ARBA00022989"/>
    </source>
</evidence>
<evidence type="ECO:0000256" key="7">
    <source>
        <dbReference type="ARBA" id="ARBA00023294"/>
    </source>
</evidence>
<keyword evidence="7" id="KW-0927">Auxin signaling pathway</keyword>
<feature type="transmembrane region" description="Helical" evidence="10">
    <location>
        <begin position="361"/>
        <end position="384"/>
    </location>
</feature>
<dbReference type="EMBL" id="JACBKZ010000002">
    <property type="protein sequence ID" value="KAF5958144.1"/>
    <property type="molecule type" value="Genomic_DNA"/>
</dbReference>
<feature type="transmembrane region" description="Helical" evidence="10">
    <location>
        <begin position="70"/>
        <end position="94"/>
    </location>
</feature>
<dbReference type="GO" id="GO:0080162">
    <property type="term" value="P:endoplasmic reticulum to cytosol auxin transport"/>
    <property type="evidence" value="ECO:0007669"/>
    <property type="project" value="InterPro"/>
</dbReference>
<feature type="transmembrane region" description="Helical" evidence="10">
    <location>
        <begin position="184"/>
        <end position="201"/>
    </location>
</feature>
<evidence type="ECO:0000256" key="1">
    <source>
        <dbReference type="ARBA" id="ARBA00004477"/>
    </source>
</evidence>
<proteinExistence type="inferred from homology"/>
<evidence type="ECO:0000256" key="2">
    <source>
        <dbReference type="ARBA" id="ARBA00022448"/>
    </source>
</evidence>
<dbReference type="PANTHER" id="PTHR31651">
    <property type="match status" value="1"/>
</dbReference>
<feature type="transmembrane region" description="Helical" evidence="10">
    <location>
        <begin position="6"/>
        <end position="25"/>
    </location>
</feature>
<name>A0A7J7I173_CAMSI</name>
<organism evidence="11 12">
    <name type="scientific">Camellia sinensis</name>
    <name type="common">Tea plant</name>
    <name type="synonym">Thea sinensis</name>
    <dbReference type="NCBI Taxonomy" id="4442"/>
    <lineage>
        <taxon>Eukaryota</taxon>
        <taxon>Viridiplantae</taxon>
        <taxon>Streptophyta</taxon>
        <taxon>Embryophyta</taxon>
        <taxon>Tracheophyta</taxon>
        <taxon>Spermatophyta</taxon>
        <taxon>Magnoliopsida</taxon>
        <taxon>eudicotyledons</taxon>
        <taxon>Gunneridae</taxon>
        <taxon>Pentapetalae</taxon>
        <taxon>asterids</taxon>
        <taxon>Ericales</taxon>
        <taxon>Theaceae</taxon>
        <taxon>Camellia</taxon>
    </lineage>
</organism>
<evidence type="ECO:0000256" key="6">
    <source>
        <dbReference type="ARBA" id="ARBA00023136"/>
    </source>
</evidence>
<keyword evidence="6 10" id="KW-0472">Membrane</keyword>
<feature type="transmembrane region" description="Helical" evidence="10">
    <location>
        <begin position="396"/>
        <end position="417"/>
    </location>
</feature>
<evidence type="ECO:0000256" key="8">
    <source>
        <dbReference type="ARBA" id="ARBA00025100"/>
    </source>
</evidence>
<keyword evidence="4" id="KW-0256">Endoplasmic reticulum</keyword>
<comment type="function">
    <text evidence="8">Involved in cellular auxin homeostasis by regulating auxin metabolism. Regulates intracellular auxin accumulation at the endoplasmic reticulum and thus auxin availability for nuclear auxin signaling.</text>
</comment>
<comment type="subcellular location">
    <subcellularLocation>
        <location evidence="1">Endoplasmic reticulum membrane</location>
        <topology evidence="1">Multi-pass membrane protein</topology>
    </subcellularLocation>
</comment>
<keyword evidence="5 10" id="KW-1133">Transmembrane helix</keyword>
<comment type="similarity">
    <text evidence="9">Belongs to the auxin efflux carrier (TC 2.A.69.2) family.</text>
</comment>
<dbReference type="PANTHER" id="PTHR31651:SF3">
    <property type="entry name" value="PROTEIN PIN-LIKES 7"/>
    <property type="match status" value="1"/>
</dbReference>
<protein>
    <submittedName>
        <fullName evidence="11">Uncharacterized protein</fullName>
    </submittedName>
</protein>
<evidence type="ECO:0000256" key="4">
    <source>
        <dbReference type="ARBA" id="ARBA00022824"/>
    </source>
</evidence>
<keyword evidence="3 10" id="KW-0812">Transmembrane</keyword>
<evidence type="ECO:0000313" key="11">
    <source>
        <dbReference type="EMBL" id="KAF5958144.1"/>
    </source>
</evidence>
<keyword evidence="12" id="KW-1185">Reference proteome</keyword>
<evidence type="ECO:0000256" key="10">
    <source>
        <dbReference type="SAM" id="Phobius"/>
    </source>
</evidence>
<dbReference type="GO" id="GO:0009734">
    <property type="term" value="P:auxin-activated signaling pathway"/>
    <property type="evidence" value="ECO:0007669"/>
    <property type="project" value="UniProtKB-KW"/>
</dbReference>
<dbReference type="GO" id="GO:0005789">
    <property type="term" value="C:endoplasmic reticulum membrane"/>
    <property type="evidence" value="ECO:0007669"/>
    <property type="project" value="UniProtKB-SubCell"/>
</dbReference>
<dbReference type="Proteomes" id="UP000593564">
    <property type="component" value="Unassembled WGS sequence"/>
</dbReference>
<dbReference type="Pfam" id="PF03547">
    <property type="entry name" value="Mem_trans"/>
    <property type="match status" value="1"/>
</dbReference>
<evidence type="ECO:0000256" key="9">
    <source>
        <dbReference type="ARBA" id="ARBA00025752"/>
    </source>
</evidence>
<evidence type="ECO:0000256" key="3">
    <source>
        <dbReference type="ARBA" id="ARBA00022692"/>
    </source>
</evidence>
<dbReference type="InterPro" id="IPR004776">
    <property type="entry name" value="Mem_transp_PIN-like"/>
</dbReference>
<reference evidence="11 12" key="2">
    <citation type="submission" date="2020-07" db="EMBL/GenBank/DDBJ databases">
        <title>Genome assembly of wild tea tree DASZ reveals pedigree and selection history of tea varieties.</title>
        <authorList>
            <person name="Zhang W."/>
        </authorList>
    </citation>
    <scope>NUCLEOTIDE SEQUENCE [LARGE SCALE GENOMIC DNA]</scope>
    <source>
        <strain evidence="12">cv. G240</strain>
        <tissue evidence="11">Leaf</tissue>
    </source>
</reference>
<accession>A0A7J7I173</accession>
<keyword evidence="2" id="KW-0813">Transport</keyword>
<dbReference type="InterPro" id="IPR045033">
    <property type="entry name" value="PILS1/3/4/5/7"/>
</dbReference>
<dbReference type="AlphaFoldDB" id="A0A7J7I173"/>
<feature type="transmembrane region" description="Helical" evidence="10">
    <location>
        <begin position="46"/>
        <end position="64"/>
    </location>
</feature>
<reference evidence="12" key="1">
    <citation type="journal article" date="2020" name="Nat. Commun.">
        <title>Genome assembly of wild tea tree DASZ reveals pedigree and selection history of tea varieties.</title>
        <authorList>
            <person name="Zhang W."/>
            <person name="Zhang Y."/>
            <person name="Qiu H."/>
            <person name="Guo Y."/>
            <person name="Wan H."/>
            <person name="Zhang X."/>
            <person name="Scossa F."/>
            <person name="Alseekh S."/>
            <person name="Zhang Q."/>
            <person name="Wang P."/>
            <person name="Xu L."/>
            <person name="Schmidt M.H."/>
            <person name="Jia X."/>
            <person name="Li D."/>
            <person name="Zhu A."/>
            <person name="Guo F."/>
            <person name="Chen W."/>
            <person name="Ni D."/>
            <person name="Usadel B."/>
            <person name="Fernie A.R."/>
            <person name="Wen W."/>
        </authorList>
    </citation>
    <scope>NUCLEOTIDE SEQUENCE [LARGE SCALE GENOMIC DNA]</scope>
    <source>
        <strain evidence="12">cv. G240</strain>
    </source>
</reference>
<feature type="transmembrane region" description="Helical" evidence="10">
    <location>
        <begin position="429"/>
        <end position="453"/>
    </location>
</feature>
<evidence type="ECO:0000313" key="12">
    <source>
        <dbReference type="Proteomes" id="UP000593564"/>
    </source>
</evidence>
<sequence length="454" mass="49476">MGFWSFFGVASMPILQVLIISALGASMATNNLNLLPEATRKSLNKIVFIVFTPCLMFASLAETVTFPDLIAWWFMPVNVGLTFLFGGILGWTAVKLLKPKSHLEGLIIATCSSGNLGNLLLIIVPAICSEDGSPFGDHKICTSVGLSVFIFLHGRTLKYSVIRGAPRPKSHQGPRYLSFSPFPYVLQLGGFFIWTYTYQLVRSSALKYKALQAAEEVSKVPNKDSDANEKTHLLEGEVEEHIAIVAPSTISTEEDTENQDIVPQVSASKLEKVNASFWGNAMTILQQLLEELLAPPTLGAILGFFCGAVPWVKNLLIGDNAPLRVIQDSIKLLGDGTIPCITLILGGNLTQGLKAGNLKPIVIVAVICVRYVILPVIGIGVVKAADSLGFLPLDPLYRYVLMIQFALPPAMNIGTMTQLFDVAQEECSVLLLWTYLVACLSLTVWSTIFMWILS</sequence>